<dbReference type="AlphaFoldDB" id="D7UXK8"/>
<dbReference type="STRING" id="525367.HMPREF0556_10969"/>
<comment type="caution">
    <text evidence="1">The sequence shown here is derived from an EMBL/GenBank/DDBJ whole genome shotgun (WGS) entry which is preliminary data.</text>
</comment>
<dbReference type="EMBL" id="ACCR02000003">
    <property type="protein sequence ID" value="EFI84416.1"/>
    <property type="molecule type" value="Genomic_DNA"/>
</dbReference>
<protein>
    <submittedName>
        <fullName evidence="1">Uncharacterized protein</fullName>
    </submittedName>
</protein>
<accession>D7UXK8</accession>
<name>D7UXK8_LISGR</name>
<evidence type="ECO:0000313" key="2">
    <source>
        <dbReference type="Proteomes" id="UP000010119"/>
    </source>
</evidence>
<proteinExistence type="predicted"/>
<dbReference type="HOGENOM" id="CLU_3235571_0_0_9"/>
<sequence>MVIKPIKTGQVMHTQIGVGFENKGNDIKIQIGKVTFSGKIKNK</sequence>
<reference evidence="1" key="1">
    <citation type="submission" date="2010-06" db="EMBL/GenBank/DDBJ databases">
        <authorList>
            <person name="Muzny D."/>
            <person name="Qin X."/>
            <person name="Buhay C."/>
            <person name="Dugan-Rocha S."/>
            <person name="Ding Y."/>
            <person name="Chen G."/>
            <person name="Hawes A."/>
            <person name="Holder M."/>
            <person name="Jhangiani S."/>
            <person name="Johnson A."/>
            <person name="Khan Z."/>
            <person name="Li Z."/>
            <person name="Liu W."/>
            <person name="Liu X."/>
            <person name="Perez L."/>
            <person name="Shen H."/>
            <person name="Wang Q."/>
            <person name="Watt J."/>
            <person name="Xi L."/>
            <person name="Xin Y."/>
            <person name="Zhou J."/>
            <person name="Deng J."/>
            <person name="Jiang H."/>
            <person name="Liu Y."/>
            <person name="Qu J."/>
            <person name="Song X.-Z."/>
            <person name="Zhang L."/>
            <person name="Villasana D."/>
            <person name="Johnson A."/>
            <person name="Liu J."/>
            <person name="Liyanage D."/>
            <person name="Lorensuhewa L."/>
            <person name="Robinson T."/>
            <person name="Song A."/>
            <person name="Song B.-B."/>
            <person name="Dinh H."/>
            <person name="Thornton R."/>
            <person name="Coyle M."/>
            <person name="Francisco L."/>
            <person name="Jackson L."/>
            <person name="Javaid M."/>
            <person name="Korchina V."/>
            <person name="Kovar C."/>
            <person name="Mata R."/>
            <person name="Mathew T."/>
            <person name="Ngo R."/>
            <person name="Nguyen L."/>
            <person name="Nguyen N."/>
            <person name="Okwuonu G."/>
            <person name="Ongeri F."/>
            <person name="Pham C."/>
            <person name="Simmons D."/>
            <person name="Wilczek-Boney K."/>
            <person name="Hale W."/>
            <person name="Jakkamsetti A."/>
            <person name="Pham P."/>
            <person name="Ruth R."/>
            <person name="San Lucas F."/>
            <person name="Warren J."/>
            <person name="Zhang J."/>
            <person name="Zhao Z."/>
            <person name="Zhou C."/>
            <person name="Zhu D."/>
            <person name="Lee S."/>
            <person name="Bess C."/>
            <person name="Blankenburg K."/>
            <person name="Forbes L."/>
            <person name="Fu Q."/>
            <person name="Gubbala S."/>
            <person name="Hirani K."/>
            <person name="Jayaseelan J.C."/>
            <person name="Lara F."/>
            <person name="Munidasa M."/>
            <person name="Palculict T."/>
            <person name="Patil S."/>
            <person name="Pu L.-L."/>
            <person name="Saada N."/>
            <person name="Tang L."/>
            <person name="Weissenberger G."/>
            <person name="Zhu Y."/>
            <person name="Hemphill L."/>
            <person name="Shang Y."/>
            <person name="Youmans B."/>
            <person name="Ayvaz T."/>
            <person name="Ross M."/>
            <person name="Santibanez J."/>
            <person name="Aqrawi P."/>
            <person name="Gross S."/>
            <person name="Joshi V."/>
            <person name="Fowler G."/>
            <person name="Nazareth L."/>
            <person name="Reid J."/>
            <person name="Worley K."/>
            <person name="Petrosino J."/>
            <person name="Highlander S."/>
            <person name="Gibbs R."/>
        </authorList>
    </citation>
    <scope>NUCLEOTIDE SEQUENCE [LARGE SCALE GENOMIC DNA]</scope>
    <source>
        <strain evidence="1">DSM 20601</strain>
    </source>
</reference>
<dbReference type="Proteomes" id="UP000010119">
    <property type="component" value="Unassembled WGS sequence"/>
</dbReference>
<organism evidence="1 2">
    <name type="scientific">Listeria grayi DSM 20601</name>
    <dbReference type="NCBI Taxonomy" id="525367"/>
    <lineage>
        <taxon>Bacteria</taxon>
        <taxon>Bacillati</taxon>
        <taxon>Bacillota</taxon>
        <taxon>Bacilli</taxon>
        <taxon>Bacillales</taxon>
        <taxon>Listeriaceae</taxon>
        <taxon>Listeria</taxon>
    </lineage>
</organism>
<gene>
    <name evidence="1" type="ORF">HMPREF0556_10969</name>
</gene>
<keyword evidence="2" id="KW-1185">Reference proteome</keyword>
<dbReference type="RefSeq" id="WP_003758173.1">
    <property type="nucleotide sequence ID" value="NZ_GL538353.1"/>
</dbReference>
<evidence type="ECO:0000313" key="1">
    <source>
        <dbReference type="EMBL" id="EFI84416.1"/>
    </source>
</evidence>